<organism evidence="3 4">
    <name type="scientific">Poriferisphaera corsica</name>
    <dbReference type="NCBI Taxonomy" id="2528020"/>
    <lineage>
        <taxon>Bacteria</taxon>
        <taxon>Pseudomonadati</taxon>
        <taxon>Planctomycetota</taxon>
        <taxon>Phycisphaerae</taxon>
        <taxon>Phycisphaerales</taxon>
        <taxon>Phycisphaeraceae</taxon>
        <taxon>Poriferisphaera</taxon>
    </lineage>
</organism>
<feature type="signal peptide" evidence="2">
    <location>
        <begin position="1"/>
        <end position="25"/>
    </location>
</feature>
<evidence type="ECO:0000313" key="4">
    <source>
        <dbReference type="Proteomes" id="UP000317369"/>
    </source>
</evidence>
<evidence type="ECO:0008006" key="5">
    <source>
        <dbReference type="Google" id="ProtNLM"/>
    </source>
</evidence>
<dbReference type="OrthoDB" id="6381651at2"/>
<dbReference type="KEGG" id="pcor:KS4_30580"/>
<name>A0A517YXP0_9BACT</name>
<keyword evidence="2" id="KW-0732">Signal</keyword>
<proteinExistence type="predicted"/>
<protein>
    <recommendedName>
        <fullName evidence="5">PEP-CTERM sorting domain-containing protein</fullName>
    </recommendedName>
</protein>
<feature type="region of interest" description="Disordered" evidence="1">
    <location>
        <begin position="238"/>
        <end position="304"/>
    </location>
</feature>
<feature type="chain" id="PRO_5021965104" description="PEP-CTERM sorting domain-containing protein" evidence="2">
    <location>
        <begin position="26"/>
        <end position="324"/>
    </location>
</feature>
<dbReference type="AlphaFoldDB" id="A0A517YXP0"/>
<feature type="compositionally biased region" description="Polar residues" evidence="1">
    <location>
        <begin position="260"/>
        <end position="278"/>
    </location>
</feature>
<dbReference type="EMBL" id="CP036425">
    <property type="protein sequence ID" value="QDU34981.1"/>
    <property type="molecule type" value="Genomic_DNA"/>
</dbReference>
<feature type="compositionally biased region" description="Low complexity" evidence="1">
    <location>
        <begin position="238"/>
        <end position="256"/>
    </location>
</feature>
<sequence length="324" mass="34988" precursor="true">MKMQNLIVTGTGLICTLLAGTLAFAQSNEHHVIHFENLENGQIVDQPFKNVSVSNVNMNNGYAVQAFDTRVSSHNYDGLLGADGIERKWAGGNLKNTIVMGNSLAALPTNQTSTSSNTPGATVSFEFAHPIDEFGFDMLNVQPTDRQSKAVFYNGNDQVAEVKLRDFTNPAKDLYDPTIEFGSRTANRIRPITADDLKTSEFTRVELHLAENATAIDNITYKQSKPLSAIYLNFAAPPASTESTTTTGSIATSATPPLQPSNRLVSIPSISNPPTTTSDPQEPQNPEDPKKPEPPVNPPIVPTPSAIAAGLIMLSTLGLRRNRK</sequence>
<evidence type="ECO:0000313" key="3">
    <source>
        <dbReference type="EMBL" id="QDU34981.1"/>
    </source>
</evidence>
<evidence type="ECO:0000256" key="2">
    <source>
        <dbReference type="SAM" id="SignalP"/>
    </source>
</evidence>
<keyword evidence="4" id="KW-1185">Reference proteome</keyword>
<reference evidence="3 4" key="1">
    <citation type="submission" date="2019-02" db="EMBL/GenBank/DDBJ databases">
        <title>Deep-cultivation of Planctomycetes and their phenomic and genomic characterization uncovers novel biology.</title>
        <authorList>
            <person name="Wiegand S."/>
            <person name="Jogler M."/>
            <person name="Boedeker C."/>
            <person name="Pinto D."/>
            <person name="Vollmers J."/>
            <person name="Rivas-Marin E."/>
            <person name="Kohn T."/>
            <person name="Peeters S.H."/>
            <person name="Heuer A."/>
            <person name="Rast P."/>
            <person name="Oberbeckmann S."/>
            <person name="Bunk B."/>
            <person name="Jeske O."/>
            <person name="Meyerdierks A."/>
            <person name="Storesund J.E."/>
            <person name="Kallscheuer N."/>
            <person name="Luecker S."/>
            <person name="Lage O.M."/>
            <person name="Pohl T."/>
            <person name="Merkel B.J."/>
            <person name="Hornburger P."/>
            <person name="Mueller R.-W."/>
            <person name="Bruemmer F."/>
            <person name="Labrenz M."/>
            <person name="Spormann A.M."/>
            <person name="Op den Camp H."/>
            <person name="Overmann J."/>
            <person name="Amann R."/>
            <person name="Jetten M.S.M."/>
            <person name="Mascher T."/>
            <person name="Medema M.H."/>
            <person name="Devos D.P."/>
            <person name="Kaster A.-K."/>
            <person name="Ovreas L."/>
            <person name="Rohde M."/>
            <person name="Galperin M.Y."/>
            <person name="Jogler C."/>
        </authorList>
    </citation>
    <scope>NUCLEOTIDE SEQUENCE [LARGE SCALE GENOMIC DNA]</scope>
    <source>
        <strain evidence="3 4">KS4</strain>
    </source>
</reference>
<gene>
    <name evidence="3" type="ORF">KS4_30580</name>
</gene>
<dbReference type="RefSeq" id="WP_145079613.1">
    <property type="nucleotide sequence ID" value="NZ_CP036425.1"/>
</dbReference>
<accession>A0A517YXP0</accession>
<evidence type="ECO:0000256" key="1">
    <source>
        <dbReference type="SAM" id="MobiDB-lite"/>
    </source>
</evidence>
<dbReference type="Proteomes" id="UP000317369">
    <property type="component" value="Chromosome"/>
</dbReference>